<dbReference type="OrthoDB" id="424586at2759"/>
<evidence type="ECO:0000313" key="7">
    <source>
        <dbReference type="EMBL" id="KAB0795123.1"/>
    </source>
</evidence>
<dbReference type="PANTHER" id="PTHR13438:SF2">
    <property type="entry name" value="AMINOACYL TRNA SYNTHASE COMPLEX-INTERACTING MULTIFUNCTIONAL PROTEIN 2"/>
    <property type="match status" value="1"/>
</dbReference>
<evidence type="ECO:0000313" key="6">
    <source>
        <dbReference type="EMBL" id="JAV73531.1"/>
    </source>
</evidence>
<evidence type="ECO:0000256" key="2">
    <source>
        <dbReference type="ARBA" id="ARBA00022490"/>
    </source>
</evidence>
<organism evidence="6">
    <name type="scientific">Photinus pyralis</name>
    <name type="common">Common eastern firefly</name>
    <name type="synonym">Lampyris pyralis</name>
    <dbReference type="NCBI Taxonomy" id="7054"/>
    <lineage>
        <taxon>Eukaryota</taxon>
        <taxon>Metazoa</taxon>
        <taxon>Ecdysozoa</taxon>
        <taxon>Arthropoda</taxon>
        <taxon>Hexapoda</taxon>
        <taxon>Insecta</taxon>
        <taxon>Pterygota</taxon>
        <taxon>Neoptera</taxon>
        <taxon>Endopterygota</taxon>
        <taxon>Coleoptera</taxon>
        <taxon>Polyphaga</taxon>
        <taxon>Elateriformia</taxon>
        <taxon>Elateroidea</taxon>
        <taxon>Lampyridae</taxon>
        <taxon>Lampyrinae</taxon>
        <taxon>Photinus</taxon>
    </lineage>
</organism>
<dbReference type="InParanoid" id="A0A1Y1LKT5"/>
<dbReference type="EMBL" id="GEZM01054603">
    <property type="protein sequence ID" value="JAV73531.1"/>
    <property type="molecule type" value="Transcribed_RNA"/>
</dbReference>
<dbReference type="GO" id="GO:0017101">
    <property type="term" value="C:aminoacyl-tRNA synthetase multienzyme complex"/>
    <property type="evidence" value="ECO:0007669"/>
    <property type="project" value="InterPro"/>
</dbReference>
<dbReference type="EMBL" id="VVIM01000008">
    <property type="protein sequence ID" value="KAB0795123.1"/>
    <property type="molecule type" value="Genomic_DNA"/>
</dbReference>
<dbReference type="PANTHER" id="PTHR13438">
    <property type="entry name" value="AMINOACYL TRNA SYNTHASE COMPLEX-INTERACTING MULTIFUNCTIONAL PROTEIN"/>
    <property type="match status" value="1"/>
</dbReference>
<dbReference type="InterPro" id="IPR041503">
    <property type="entry name" value="AIMP2_thioredoxin"/>
</dbReference>
<reference evidence="7 8" key="2">
    <citation type="journal article" date="2018" name="Elife">
        <title>Firefly genomes illuminate parallel origins of bioluminescence in beetles.</title>
        <authorList>
            <person name="Fallon T.R."/>
            <person name="Lower S.E."/>
            <person name="Chang C.H."/>
            <person name="Bessho-Uehara M."/>
            <person name="Martin G.J."/>
            <person name="Bewick A.J."/>
            <person name="Behringer M."/>
            <person name="Debat H.J."/>
            <person name="Wong I."/>
            <person name="Day J.C."/>
            <person name="Suvorov A."/>
            <person name="Silva C.J."/>
            <person name="Stanger-Hall K.F."/>
            <person name="Hall D.W."/>
            <person name="Schmitz R.J."/>
            <person name="Nelson D.R."/>
            <person name="Lewis S.M."/>
            <person name="Shigenobu S."/>
            <person name="Bybee S.M."/>
            <person name="Larracuente A.M."/>
            <person name="Oba Y."/>
            <person name="Weng J.K."/>
        </authorList>
    </citation>
    <scope>NUCLEOTIDE SEQUENCE [LARGE SCALE GENOMIC DNA]</scope>
    <source>
        <strain evidence="7">1611_PpyrPB1</strain>
        <tissue evidence="7">Whole body</tissue>
    </source>
</reference>
<dbReference type="InterPro" id="IPR042360">
    <property type="entry name" value="AIMP2"/>
</dbReference>
<sequence>MNGPVNFYKTREIIRHDVEVSVPNNMYKMKNIHDKKTKEGPLVNHVSPFQDSVNISMQVNQFLKKLEDQPEINGLEERLRNIIRELDEIRDDMSKLKAAVTGHEPVVVPELNDMIVNANPSFPPYAILALQKLCAPVVNLVVGTHTHSSIPSLTPEAENLAQKLREFVPLADLPKISLRLIWKNVGPACELLATQLPICGEANVLRYFARVLPGLFIYENSDNVTDLDAALDIAYCLVQAKTKTERASHLQSLSKKLGKSQFLCAHAEITIADIAACSAIKQVAQNEVNQTMGKWLVRCEQ</sequence>
<dbReference type="FunCoup" id="A0A1Y1LKT5">
    <property type="interactions" value="375"/>
</dbReference>
<dbReference type="Pfam" id="PF18569">
    <property type="entry name" value="Thioredoxin_16"/>
    <property type="match status" value="1"/>
</dbReference>
<keyword evidence="8" id="KW-1185">Reference proteome</keyword>
<evidence type="ECO:0000259" key="5">
    <source>
        <dbReference type="Pfam" id="PF18569"/>
    </source>
</evidence>
<dbReference type="GO" id="GO:0006412">
    <property type="term" value="P:translation"/>
    <property type="evidence" value="ECO:0007669"/>
    <property type="project" value="UniProtKB-KW"/>
</dbReference>
<name>A0A1Y1LKT5_PHOPY</name>
<proteinExistence type="predicted"/>
<reference evidence="6" key="1">
    <citation type="journal article" date="2016" name="Sci. Rep.">
        <title>Molecular characterization of firefly nuptial gifts: a multi-omics approach sheds light on postcopulatory sexual selection.</title>
        <authorList>
            <person name="Al-Wathiqui N."/>
            <person name="Fallon T.R."/>
            <person name="South A."/>
            <person name="Weng J.K."/>
            <person name="Lewis S.M."/>
        </authorList>
    </citation>
    <scope>NUCLEOTIDE SEQUENCE</scope>
</reference>
<reference evidence="7" key="3">
    <citation type="submission" date="2019-08" db="EMBL/GenBank/DDBJ databases">
        <authorList>
            <consortium name="Photinus pyralis genome working group"/>
            <person name="Fallon T.R."/>
            <person name="Sander Lower S.E."/>
            <person name="Weng J.-K."/>
        </authorList>
    </citation>
    <scope>NUCLEOTIDE SEQUENCE</scope>
    <source>
        <strain evidence="7">1611_PpyrPB1</strain>
        <tissue evidence="7">Whole body</tissue>
    </source>
</reference>
<evidence type="ECO:0000313" key="8">
    <source>
        <dbReference type="Proteomes" id="UP000327044"/>
    </source>
</evidence>
<dbReference type="Proteomes" id="UP000327044">
    <property type="component" value="Unassembled WGS sequence"/>
</dbReference>
<dbReference type="GO" id="GO:0005737">
    <property type="term" value="C:cytoplasm"/>
    <property type="evidence" value="ECO:0007669"/>
    <property type="project" value="UniProtKB-SubCell"/>
</dbReference>
<accession>A0A1Y1LKT5</accession>
<evidence type="ECO:0000256" key="1">
    <source>
        <dbReference type="ARBA" id="ARBA00004496"/>
    </source>
</evidence>
<evidence type="ECO:0000256" key="3">
    <source>
        <dbReference type="ARBA" id="ARBA00022917"/>
    </source>
</evidence>
<keyword evidence="4" id="KW-0175">Coiled coil</keyword>
<comment type="subcellular location">
    <subcellularLocation>
        <location evidence="1">Cytoplasm</location>
    </subcellularLocation>
</comment>
<evidence type="ECO:0000256" key="4">
    <source>
        <dbReference type="SAM" id="Coils"/>
    </source>
</evidence>
<feature type="domain" description="AIMP2 thioredoxin-like" evidence="5">
    <location>
        <begin position="110"/>
        <end position="193"/>
    </location>
</feature>
<dbReference type="AlphaFoldDB" id="A0A1Y1LKT5"/>
<gene>
    <name evidence="7" type="ORF">PPYR_11962</name>
</gene>
<keyword evidence="3" id="KW-0648">Protein biosynthesis</keyword>
<feature type="coiled-coil region" evidence="4">
    <location>
        <begin position="72"/>
        <end position="99"/>
    </location>
</feature>
<dbReference type="Gene3D" id="1.20.1050.130">
    <property type="match status" value="1"/>
</dbReference>
<keyword evidence="2" id="KW-0963">Cytoplasm</keyword>
<protein>
    <recommendedName>
        <fullName evidence="5">AIMP2 thioredoxin-like domain-containing protein</fullName>
    </recommendedName>
</protein>